<sequence length="1131" mass="131722">MSELERKLKQCAKLCYDDDNAPKIPRYKLETNEICDSILSHFDHTPQSPPRRKEEQMDMQIPGYNVISKLGQGGMGAVYKAMQKSMQRTVAIKVLSRQNQNNDYVKRFIREARSVARLNHKNIITGIDVGTSNNFYYFVMEYIDGKNVAQILGKGKLPLNKSLNIVIQIAEALRYADAQHNIIHRDIKPENIMIRSEDSHVKLCDLGLARRANISTMTADGRIMGTPHYMSPEQCRGENDIDKRSDIYSLGITFFHMVTGKQPFSAPHPAALCLKHISEKLPNPKKLNSNLPNSLYPLLLKMTAKEKKDRFQNYEELIEALQTFRSSRYTKTVTNATQLIDEQTIPTKKLTQTSRTRTARIQQPPKKKFPVPMWGVGVAVAVVAIIIVLQFTGVDPQQVQQQIVQKINDNDLQLAWEIADEHSSYPEIYELRDYIEQSISLREKSQDEANDAQLLSLMKQNQGQGPSWYNQILKNVTKRINKRRQQKLYDAQMVKNQLLANIEENIHKAIQAADVYLLHDMLSQVKEKQLITKWGKSFPEQENMLWQMIIAQVIYIHEQKNSDPKKSLVKILEGDFSVTAQEIAERKLATLEKRPKNNMEELQWEQYQSKLQKLVTQQKYSKVGECLKKLCQQDATRESAVDFIEEVFNNIPQDPRINRSNIKMAINQFSDFVNFYAQIADFLPQQHMGHQYILQIFQNINETLYSFAENAPQVNLAAILFLHEKTMDQLPVSAQQKWKITIAQNMEKYITTNVRSKDLAKIAELIDEYPKFMDKKVQDKHQEIVKLRIQGLTEKLVNAVEKSMFWEIQPYYRALKILREVNEQEFSAMESRVLDQVKATAGHLIEQENFEMAKNYYNRLREKFPEDSEVVREIGELQQQLEEKGAPESRDDKVKKLLAGRIKNFGGNWLEANYPFFRSQELGLLGMEKDWHLFKYGKKFKPLNMKMYSPKLMLLKKGEVVLYKYPMQPNYFHIKTHIVNPQQPEMRKEFSKVVDNTPKKIGKNFGVVLFYRPGKSYYLILFNVRDRRNHLYIVKPNGKERLINKSEGNFIDHKRPYEIWVRYKGEEKELDFNCGDAAVEHNMENDGVEPEGFVGLVALEWLAMWNIEISTNLNMEEFPFDGKIHLRKQNR</sequence>
<name>A0A5S9IK03_UABAM</name>
<evidence type="ECO:0000256" key="3">
    <source>
        <dbReference type="ARBA" id="ARBA00022777"/>
    </source>
</evidence>
<dbReference type="KEGG" id="uam:UABAM_01614"/>
<dbReference type="PROSITE" id="PS00107">
    <property type="entry name" value="PROTEIN_KINASE_ATP"/>
    <property type="match status" value="1"/>
</dbReference>
<reference evidence="7 8" key="1">
    <citation type="submission" date="2019-08" db="EMBL/GenBank/DDBJ databases">
        <title>Complete genome sequence of Candidatus Uab amorphum.</title>
        <authorList>
            <person name="Shiratori T."/>
            <person name="Suzuki S."/>
            <person name="Kakizawa Y."/>
            <person name="Ishida K."/>
        </authorList>
    </citation>
    <scope>NUCLEOTIDE SEQUENCE [LARGE SCALE GENOMIC DNA]</scope>
    <source>
        <strain evidence="7 8">SRT547</strain>
    </source>
</reference>
<accession>A0A5S9IK03</accession>
<dbReference type="GO" id="GO:0004674">
    <property type="term" value="F:protein serine/threonine kinase activity"/>
    <property type="evidence" value="ECO:0007669"/>
    <property type="project" value="TreeGrafter"/>
</dbReference>
<dbReference type="OrthoDB" id="9788659at2"/>
<dbReference type="SUPFAM" id="SSF56112">
    <property type="entry name" value="Protein kinase-like (PK-like)"/>
    <property type="match status" value="1"/>
</dbReference>
<protein>
    <submittedName>
        <fullName evidence="7">Protein kinase</fullName>
    </submittedName>
</protein>
<evidence type="ECO:0000313" key="8">
    <source>
        <dbReference type="Proteomes" id="UP000326354"/>
    </source>
</evidence>
<dbReference type="PROSITE" id="PS00108">
    <property type="entry name" value="PROTEIN_KINASE_ST"/>
    <property type="match status" value="1"/>
</dbReference>
<dbReference type="SMART" id="SM00220">
    <property type="entry name" value="S_TKc"/>
    <property type="match status" value="1"/>
</dbReference>
<dbReference type="Pfam" id="PF00069">
    <property type="entry name" value="Pkinase"/>
    <property type="match status" value="1"/>
</dbReference>
<keyword evidence="3 7" id="KW-0418">Kinase</keyword>
<evidence type="ECO:0000256" key="4">
    <source>
        <dbReference type="ARBA" id="ARBA00022840"/>
    </source>
</evidence>
<keyword evidence="8" id="KW-1185">Reference proteome</keyword>
<proteinExistence type="predicted"/>
<dbReference type="PANTHER" id="PTHR43289">
    <property type="entry name" value="MITOGEN-ACTIVATED PROTEIN KINASE KINASE KINASE 20-RELATED"/>
    <property type="match status" value="1"/>
</dbReference>
<evidence type="ECO:0000256" key="5">
    <source>
        <dbReference type="PROSITE-ProRule" id="PRU10141"/>
    </source>
</evidence>
<evidence type="ECO:0000256" key="1">
    <source>
        <dbReference type="ARBA" id="ARBA00022679"/>
    </source>
</evidence>
<dbReference type="InterPro" id="IPR000719">
    <property type="entry name" value="Prot_kinase_dom"/>
</dbReference>
<dbReference type="Gene3D" id="3.30.200.20">
    <property type="entry name" value="Phosphorylase Kinase, domain 1"/>
    <property type="match status" value="1"/>
</dbReference>
<dbReference type="CDD" id="cd14014">
    <property type="entry name" value="STKc_PknB_like"/>
    <property type="match status" value="1"/>
</dbReference>
<dbReference type="InterPro" id="IPR008271">
    <property type="entry name" value="Ser/Thr_kinase_AS"/>
</dbReference>
<dbReference type="GO" id="GO:0005524">
    <property type="term" value="F:ATP binding"/>
    <property type="evidence" value="ECO:0007669"/>
    <property type="project" value="UniProtKB-UniRule"/>
</dbReference>
<keyword evidence="2 5" id="KW-0547">Nucleotide-binding</keyword>
<dbReference type="RefSeq" id="WP_151967471.1">
    <property type="nucleotide sequence ID" value="NZ_AP019860.1"/>
</dbReference>
<dbReference type="InterPro" id="IPR011009">
    <property type="entry name" value="Kinase-like_dom_sf"/>
</dbReference>
<dbReference type="Proteomes" id="UP000326354">
    <property type="component" value="Chromosome"/>
</dbReference>
<dbReference type="AlphaFoldDB" id="A0A5S9IK03"/>
<keyword evidence="1" id="KW-0808">Transferase</keyword>
<feature type="binding site" evidence="5">
    <location>
        <position position="93"/>
    </location>
    <ligand>
        <name>ATP</name>
        <dbReference type="ChEBI" id="CHEBI:30616"/>
    </ligand>
</feature>
<feature type="domain" description="Protein kinase" evidence="6">
    <location>
        <begin position="64"/>
        <end position="325"/>
    </location>
</feature>
<dbReference type="PROSITE" id="PS50011">
    <property type="entry name" value="PROTEIN_KINASE_DOM"/>
    <property type="match status" value="1"/>
</dbReference>
<dbReference type="InterPro" id="IPR017441">
    <property type="entry name" value="Protein_kinase_ATP_BS"/>
</dbReference>
<organism evidence="7 8">
    <name type="scientific">Uabimicrobium amorphum</name>
    <dbReference type="NCBI Taxonomy" id="2596890"/>
    <lineage>
        <taxon>Bacteria</taxon>
        <taxon>Pseudomonadati</taxon>
        <taxon>Planctomycetota</taxon>
        <taxon>Candidatus Uabimicrobiia</taxon>
        <taxon>Candidatus Uabimicrobiales</taxon>
        <taxon>Candidatus Uabimicrobiaceae</taxon>
        <taxon>Candidatus Uabimicrobium</taxon>
    </lineage>
</organism>
<dbReference type="Gene3D" id="1.10.510.10">
    <property type="entry name" value="Transferase(Phosphotransferase) domain 1"/>
    <property type="match status" value="1"/>
</dbReference>
<dbReference type="EMBL" id="AP019860">
    <property type="protein sequence ID" value="BBM83263.1"/>
    <property type="molecule type" value="Genomic_DNA"/>
</dbReference>
<keyword evidence="4 5" id="KW-0067">ATP-binding</keyword>
<evidence type="ECO:0000259" key="6">
    <source>
        <dbReference type="PROSITE" id="PS50011"/>
    </source>
</evidence>
<evidence type="ECO:0000256" key="2">
    <source>
        <dbReference type="ARBA" id="ARBA00022741"/>
    </source>
</evidence>
<evidence type="ECO:0000313" key="7">
    <source>
        <dbReference type="EMBL" id="BBM83263.1"/>
    </source>
</evidence>
<gene>
    <name evidence="7" type="ORF">UABAM_01614</name>
</gene>
<dbReference type="PANTHER" id="PTHR43289:SF6">
    <property type="entry name" value="SERINE_THREONINE-PROTEIN KINASE NEKL-3"/>
    <property type="match status" value="1"/>
</dbReference>